<dbReference type="Proteomes" id="UP000600101">
    <property type="component" value="Unassembled WGS sequence"/>
</dbReference>
<dbReference type="Pfam" id="PF05974">
    <property type="entry name" value="DUF892"/>
    <property type="match status" value="1"/>
</dbReference>
<dbReference type="EMBL" id="JACOMF010000016">
    <property type="protein sequence ID" value="MBC4016493.1"/>
    <property type="molecule type" value="Genomic_DNA"/>
</dbReference>
<dbReference type="SUPFAM" id="SSF47240">
    <property type="entry name" value="Ferritin-like"/>
    <property type="match status" value="1"/>
</dbReference>
<dbReference type="PANTHER" id="PTHR30565">
    <property type="entry name" value="PROTEIN YCIF"/>
    <property type="match status" value="1"/>
</dbReference>
<organism evidence="1 2">
    <name type="scientific">Siccirubricoccus deserti</name>
    <dbReference type="NCBI Taxonomy" id="2013562"/>
    <lineage>
        <taxon>Bacteria</taxon>
        <taxon>Pseudomonadati</taxon>
        <taxon>Pseudomonadota</taxon>
        <taxon>Alphaproteobacteria</taxon>
        <taxon>Acetobacterales</taxon>
        <taxon>Roseomonadaceae</taxon>
        <taxon>Siccirubricoccus</taxon>
    </lineage>
</organism>
<evidence type="ECO:0000313" key="2">
    <source>
        <dbReference type="Proteomes" id="UP000600101"/>
    </source>
</evidence>
<name>A0A9X0R0C4_9PROT</name>
<dbReference type="RefSeq" id="WP_186771266.1">
    <property type="nucleotide sequence ID" value="NZ_JACOMF010000016.1"/>
</dbReference>
<dbReference type="AlphaFoldDB" id="A0A9X0R0C4"/>
<reference evidence="1" key="1">
    <citation type="submission" date="2020-08" db="EMBL/GenBank/DDBJ databases">
        <authorList>
            <person name="Hu Y."/>
            <person name="Nguyen S.V."/>
            <person name="Li F."/>
            <person name="Fanning S."/>
        </authorList>
    </citation>
    <scope>NUCLEOTIDE SEQUENCE</scope>
    <source>
        <strain evidence="1">SYSU D8009</strain>
    </source>
</reference>
<keyword evidence="2" id="KW-1185">Reference proteome</keyword>
<comment type="caution">
    <text evidence="1">The sequence shown here is derived from an EMBL/GenBank/DDBJ whole genome shotgun (WGS) entry which is preliminary data.</text>
</comment>
<proteinExistence type="predicted"/>
<evidence type="ECO:0000313" key="1">
    <source>
        <dbReference type="EMBL" id="MBC4016493.1"/>
    </source>
</evidence>
<dbReference type="Gene3D" id="1.20.1260.10">
    <property type="match status" value="1"/>
</dbReference>
<dbReference type="InterPro" id="IPR047114">
    <property type="entry name" value="YciF"/>
</dbReference>
<dbReference type="PANTHER" id="PTHR30565:SF9">
    <property type="entry name" value="PROTEIN YCIF"/>
    <property type="match status" value="1"/>
</dbReference>
<gene>
    <name evidence="1" type="ORF">H7965_14300</name>
</gene>
<dbReference type="InterPro" id="IPR009078">
    <property type="entry name" value="Ferritin-like_SF"/>
</dbReference>
<sequence length="169" mass="19177">MASSIADIYTTGLRNAHALEVQAIQLLERQVERLENYPQMAERMRQHIEESRNQSARLEEILRGHGTSESTFKDMMTGFMGNVAALAHAPMQDEVLKNSFANFAFEHYEIASYNALLVMAEAAGDQAGPKLLKQSLDEEIRMAQWIEQNLPETIRTYMRLETQGKTSGR</sequence>
<protein>
    <submittedName>
        <fullName evidence="1">Ferritin-like domain-containing protein</fullName>
    </submittedName>
</protein>
<accession>A0A9X0R0C4</accession>
<dbReference type="InterPro" id="IPR012347">
    <property type="entry name" value="Ferritin-like"/>
</dbReference>
<dbReference type="InterPro" id="IPR010287">
    <property type="entry name" value="DUF892_YciF-like"/>
</dbReference>